<evidence type="ECO:0000256" key="3">
    <source>
        <dbReference type="ARBA" id="ARBA00022989"/>
    </source>
</evidence>
<keyword evidence="8" id="KW-1185">Reference proteome</keyword>
<gene>
    <name evidence="7" type="ORF">LSAA_10775</name>
</gene>
<evidence type="ECO:0000256" key="4">
    <source>
        <dbReference type="ARBA" id="ARBA00023136"/>
    </source>
</evidence>
<feature type="transmembrane region" description="Helical" evidence="6">
    <location>
        <begin position="216"/>
        <end position="238"/>
    </location>
</feature>
<reference evidence="7" key="1">
    <citation type="submission" date="2021-02" db="EMBL/GenBank/DDBJ databases">
        <authorList>
            <person name="Bekaert M."/>
        </authorList>
    </citation>
    <scope>NUCLEOTIDE SEQUENCE</scope>
    <source>
        <strain evidence="7">IoA-00</strain>
    </source>
</reference>
<evidence type="ECO:0000256" key="5">
    <source>
        <dbReference type="SAM" id="MobiDB-lite"/>
    </source>
</evidence>
<feature type="transmembrane region" description="Helical" evidence="6">
    <location>
        <begin position="105"/>
        <end position="131"/>
    </location>
</feature>
<evidence type="ECO:0000256" key="6">
    <source>
        <dbReference type="SAM" id="Phobius"/>
    </source>
</evidence>
<dbReference type="EMBL" id="HG994584">
    <property type="protein sequence ID" value="CAF2936767.1"/>
    <property type="molecule type" value="Genomic_DNA"/>
</dbReference>
<dbReference type="PANTHER" id="PTHR19282">
    <property type="entry name" value="TETRASPANIN"/>
    <property type="match status" value="1"/>
</dbReference>
<protein>
    <submittedName>
        <fullName evidence="7">(salmon louse) hypothetical protein</fullName>
    </submittedName>
</protein>
<dbReference type="Proteomes" id="UP000675881">
    <property type="component" value="Chromosome 5"/>
</dbReference>
<feature type="transmembrane region" description="Helical" evidence="6">
    <location>
        <begin position="12"/>
        <end position="37"/>
    </location>
</feature>
<feature type="transmembrane region" description="Helical" evidence="6">
    <location>
        <begin position="77"/>
        <end position="98"/>
    </location>
</feature>
<feature type="region of interest" description="Disordered" evidence="5">
    <location>
        <begin position="261"/>
        <end position="281"/>
    </location>
</feature>
<dbReference type="Gene3D" id="1.10.1450.10">
    <property type="entry name" value="Tetraspanin"/>
    <property type="match status" value="1"/>
</dbReference>
<accession>A0A7R8CUR4</accession>
<evidence type="ECO:0000256" key="1">
    <source>
        <dbReference type="ARBA" id="ARBA00004141"/>
    </source>
</evidence>
<organism evidence="7 8">
    <name type="scientific">Lepeophtheirus salmonis</name>
    <name type="common">Salmon louse</name>
    <name type="synonym">Caligus salmonis</name>
    <dbReference type="NCBI Taxonomy" id="72036"/>
    <lineage>
        <taxon>Eukaryota</taxon>
        <taxon>Metazoa</taxon>
        <taxon>Ecdysozoa</taxon>
        <taxon>Arthropoda</taxon>
        <taxon>Crustacea</taxon>
        <taxon>Multicrustacea</taxon>
        <taxon>Hexanauplia</taxon>
        <taxon>Copepoda</taxon>
        <taxon>Siphonostomatoida</taxon>
        <taxon>Caligidae</taxon>
        <taxon>Lepeophtheirus</taxon>
    </lineage>
</organism>
<dbReference type="InterPro" id="IPR018499">
    <property type="entry name" value="Tetraspanin/Peripherin"/>
</dbReference>
<dbReference type="OrthoDB" id="6134317at2759"/>
<sequence>MITDCLPSSFKYFLSSINLIFCIISGFILLLGLWLYLENTSFIYLIDLIIKNQHVQIPNNVQEVIHEVNQSKSLNQFGQFFILSGGSLLLFTSLGYFGAAKESRVLLICYGFLMIVLMSFEVVIISVYAGYTKEFVDVIKQFLRYTLTNFYTGAERSSDAITMGFNYIMAEMKCCGIDNYTDFKKARIFQKKKEHYYQNTGPEGCWDRFTHWINNALNPLIICMIVLFILELKTTVIVQDHRSKKTTPEIDNLLNEKKSKEIESNREASRKLKEKKRSSSAKLIEDHYELVDAPLIDFRREIDGENPTFLP</sequence>
<evidence type="ECO:0000256" key="2">
    <source>
        <dbReference type="ARBA" id="ARBA00022692"/>
    </source>
</evidence>
<comment type="subcellular location">
    <subcellularLocation>
        <location evidence="1">Membrane</location>
        <topology evidence="1">Multi-pass membrane protein</topology>
    </subcellularLocation>
</comment>
<dbReference type="Pfam" id="PF00335">
    <property type="entry name" value="Tetraspanin"/>
    <property type="match status" value="1"/>
</dbReference>
<evidence type="ECO:0000313" key="7">
    <source>
        <dbReference type="EMBL" id="CAF2936767.1"/>
    </source>
</evidence>
<dbReference type="InterPro" id="IPR008952">
    <property type="entry name" value="Tetraspanin_EC2_sf"/>
</dbReference>
<dbReference type="PANTHER" id="PTHR19282:SF544">
    <property type="entry name" value="TETRASPANIN"/>
    <property type="match status" value="1"/>
</dbReference>
<evidence type="ECO:0000313" key="8">
    <source>
        <dbReference type="Proteomes" id="UP000675881"/>
    </source>
</evidence>
<keyword evidence="4 6" id="KW-0472">Membrane</keyword>
<keyword evidence="2 6" id="KW-0812">Transmembrane</keyword>
<name>A0A7R8CUR4_LEPSM</name>
<dbReference type="AlphaFoldDB" id="A0A7R8CUR4"/>
<proteinExistence type="predicted"/>
<dbReference type="GO" id="GO:0005886">
    <property type="term" value="C:plasma membrane"/>
    <property type="evidence" value="ECO:0007669"/>
    <property type="project" value="TreeGrafter"/>
</dbReference>
<dbReference type="SUPFAM" id="SSF48652">
    <property type="entry name" value="Tetraspanin"/>
    <property type="match status" value="1"/>
</dbReference>
<feature type="compositionally biased region" description="Basic and acidic residues" evidence="5">
    <location>
        <begin position="261"/>
        <end position="271"/>
    </location>
</feature>
<keyword evidence="3 6" id="KW-1133">Transmembrane helix</keyword>